<dbReference type="GO" id="GO:0005737">
    <property type="term" value="C:cytoplasm"/>
    <property type="evidence" value="ECO:0007669"/>
    <property type="project" value="UniProtKB-ARBA"/>
</dbReference>
<dbReference type="InParanoid" id="G0R249"/>
<dbReference type="InterPro" id="IPR010400">
    <property type="entry name" value="PITH_dom"/>
</dbReference>
<dbReference type="STRING" id="857967.G0R249"/>
<dbReference type="PROSITE" id="PS51532">
    <property type="entry name" value="PITH"/>
    <property type="match status" value="1"/>
</dbReference>
<evidence type="ECO:0000313" key="3">
    <source>
        <dbReference type="EMBL" id="EGR28456.1"/>
    </source>
</evidence>
<organism evidence="3 4">
    <name type="scientific">Ichthyophthirius multifiliis</name>
    <name type="common">White spot disease agent</name>
    <name type="synonym">Ich</name>
    <dbReference type="NCBI Taxonomy" id="5932"/>
    <lineage>
        <taxon>Eukaryota</taxon>
        <taxon>Sar</taxon>
        <taxon>Alveolata</taxon>
        <taxon>Ciliophora</taxon>
        <taxon>Intramacronucleata</taxon>
        <taxon>Oligohymenophorea</taxon>
        <taxon>Hymenostomatida</taxon>
        <taxon>Ophryoglenina</taxon>
        <taxon>Ichthyophthirius</taxon>
    </lineage>
</organism>
<dbReference type="EMBL" id="GL984241">
    <property type="protein sequence ID" value="EGR28456.1"/>
    <property type="molecule type" value="Genomic_DNA"/>
</dbReference>
<dbReference type="RefSeq" id="XP_004029692.1">
    <property type="nucleotide sequence ID" value="XM_004029644.1"/>
</dbReference>
<evidence type="ECO:0000259" key="2">
    <source>
        <dbReference type="PROSITE" id="PS51532"/>
    </source>
</evidence>
<dbReference type="SUPFAM" id="SSF49785">
    <property type="entry name" value="Galactose-binding domain-like"/>
    <property type="match status" value="1"/>
</dbReference>
<gene>
    <name evidence="3" type="ORF">IMG5_174950</name>
</gene>
<evidence type="ECO:0000256" key="1">
    <source>
        <dbReference type="ARBA" id="ARBA00025788"/>
    </source>
</evidence>
<accession>G0R249</accession>
<dbReference type="eggNOG" id="KOG0908">
    <property type="taxonomic scope" value="Eukaryota"/>
</dbReference>
<feature type="domain" description="PITH" evidence="2">
    <location>
        <begin position="13"/>
        <end position="187"/>
    </location>
</feature>
<reference evidence="3 4" key="1">
    <citation type="submission" date="2011-07" db="EMBL/GenBank/DDBJ databases">
        <authorList>
            <person name="Coyne R."/>
            <person name="Brami D."/>
            <person name="Johnson J."/>
            <person name="Hostetler J."/>
            <person name="Hannick L."/>
            <person name="Clark T."/>
            <person name="Cassidy-Hanley D."/>
            <person name="Inman J."/>
        </authorList>
    </citation>
    <scope>NUCLEOTIDE SEQUENCE [LARGE SCALE GENOMIC DNA]</scope>
    <source>
        <strain evidence="3 4">G5</strain>
    </source>
</reference>
<dbReference type="OrthoDB" id="2121326at2759"/>
<keyword evidence="4" id="KW-1185">Reference proteome</keyword>
<dbReference type="OMA" id="PLAGTNM"/>
<dbReference type="PANTHER" id="PTHR12175:SF5">
    <property type="entry name" value="OS03G0795500 PROTEIN"/>
    <property type="match status" value="1"/>
</dbReference>
<dbReference type="InterPro" id="IPR045099">
    <property type="entry name" value="PITH1-like"/>
</dbReference>
<dbReference type="Proteomes" id="UP000008983">
    <property type="component" value="Unassembled WGS sequence"/>
</dbReference>
<dbReference type="GeneID" id="14904537"/>
<dbReference type="PANTHER" id="PTHR12175">
    <property type="entry name" value="AD039 HT014 THIOREDOXIN FAMILY TRP26"/>
    <property type="match status" value="1"/>
</dbReference>
<comment type="similarity">
    <text evidence="1">Belongs to the PITHD1 family.</text>
</comment>
<dbReference type="Pfam" id="PF06201">
    <property type="entry name" value="PITH"/>
    <property type="match status" value="1"/>
</dbReference>
<evidence type="ECO:0000313" key="4">
    <source>
        <dbReference type="Proteomes" id="UP000008983"/>
    </source>
</evidence>
<dbReference type="Gene3D" id="2.60.120.470">
    <property type="entry name" value="PITH domain"/>
    <property type="match status" value="1"/>
</dbReference>
<dbReference type="AlphaFoldDB" id="G0R249"/>
<name>G0R249_ICHMU</name>
<proteinExistence type="inferred from homology"/>
<dbReference type="InterPro" id="IPR008979">
    <property type="entry name" value="Galactose-bd-like_sf"/>
</dbReference>
<protein>
    <recommendedName>
        <fullName evidence="2">PITH domain-containing protein</fullName>
    </recommendedName>
</protein>
<dbReference type="InterPro" id="IPR037047">
    <property type="entry name" value="PITH_dom_sf"/>
</dbReference>
<sequence length="187" mass="22012">MMSNMMGNQQQPNIQKNSQEFEDLEPYIDKSKIQCLNQDDKFPLDSALFDKSSNIYLKSECDQQLVIQLGFNAPVKIHHMNFRVPNIDDSAPEHIRLFVNQQNLDFDSCENFVCAQEFDLTNEDFKSSTLLRYVKFQSVNHLTVKNKAFVNILYIIINRFLFKVIEELNKLKFLKLDCLDKLYTKQI</sequence>